<dbReference type="GO" id="GO:0000028">
    <property type="term" value="P:ribosomal small subunit assembly"/>
    <property type="evidence" value="ECO:0007669"/>
    <property type="project" value="UniProtKB-UniRule"/>
</dbReference>
<dbReference type="GO" id="GO:0003735">
    <property type="term" value="F:structural constituent of ribosome"/>
    <property type="evidence" value="ECO:0007669"/>
    <property type="project" value="UniProtKB-UniRule"/>
</dbReference>
<dbReference type="InterPro" id="IPR018130">
    <property type="entry name" value="Ribosomal_uS2_CS"/>
</dbReference>
<evidence type="ECO:0000259" key="12">
    <source>
        <dbReference type="PROSITE" id="PS50970"/>
    </source>
</evidence>
<evidence type="ECO:0000256" key="9">
    <source>
        <dbReference type="PROSITE-ProRule" id="PRU00333"/>
    </source>
</evidence>
<dbReference type="SUPFAM" id="SSF82282">
    <property type="entry name" value="Homocysteine S-methyltransferase"/>
    <property type="match status" value="1"/>
</dbReference>
<evidence type="ECO:0000256" key="4">
    <source>
        <dbReference type="ARBA" id="ARBA00022603"/>
    </source>
</evidence>
<dbReference type="InterPro" id="IPR003726">
    <property type="entry name" value="HCY_dom"/>
</dbReference>
<protein>
    <recommendedName>
        <fullName evidence="8">Small ribosomal subunit protein uS2</fullName>
    </recommendedName>
</protein>
<evidence type="ECO:0000256" key="8">
    <source>
        <dbReference type="HAMAP-Rule" id="MF_03015"/>
    </source>
</evidence>
<sequence length="737" mass="79945">MSPSTAQTSDMVSPTESEVQTAQLTSRFAREDIAFLDAGLGTTLEDVLHKNISHPLWSAHLIDTDPEAIVEAHLAFLRAGSSIILTATYQCAPETFARAGYTHNQAVAITQKAIALAVRARNEYINTTSSNTPKPRIALSLGPFGATLSPAAEFSGIYPPPYGPSQPATFFTSDQAFEDEQKAEDVLFEFHLERISTLALSKETWDVIDIVAFETVPLLREAKAIRRAMTTLTSSNPSLRIPPWWISFNFPDGVLPERTSQGRNYTAGDALKACFEHYGANPNAIPQAFGINCTQIKQLHKCVSLASSALQTLKHDFYPENGASIVGSQKAVPKIGPTLVLYPNGGRVYDPTTMSWFPGVPVSSKTKGLSESDAWAVGFAEVIQDAVPEDSGWSGLLIGGCCKTGPEHISALRKLLHRTPNQFDSGTKPLCQRLVALTLSDVAGPVLHAMASKYPAALNPTEEDIQLLLSAQAHLGTKNCDKQMEPYVWKRRADGIHLINIGKTWEKLVLAARIIAAIENPSDVVAISARPYGQRAVLKFAANTGAQAIAGRFTPGNFTNYITRSFKEPRLIIVTDPRVDHQAIREASYVNIPVIALCDTDAPLKFVDVAIPTNNKSKHSIGLIWWLLAREVLRLRGTVPRTPDGWNIMVDMFFYRDPQEDQDTEKPTNPAIAPADDAAQPVSEWDASAAPTNAGVAAVTGDTGLDWGADPGNTADWAAEPAGTTWGNEPTADTTWN</sequence>
<comment type="subunit">
    <text evidence="8">Component of the small ribosomal subunit. Mature ribosomes consist of a small (40S) and a large (60S) subunit. The 40S subunit contains about 33 different proteins and 1 molecule of RNA (18S). The 60S subunit contains about 49 different proteins and 3 molecules of RNA (25S, 5.8S and 5S). Interacts with RPS21.</text>
</comment>
<dbReference type="InterPro" id="IPR036589">
    <property type="entry name" value="HCY_dom_sf"/>
</dbReference>
<comment type="cofactor">
    <cofactor evidence="9">
        <name>Zn(2+)</name>
        <dbReference type="ChEBI" id="CHEBI:29105"/>
    </cofactor>
</comment>
<comment type="function">
    <text evidence="8">Required for the assembly and/or stability of the 40S ribosomal subunit. Required for the processing of the 20S rRNA-precursor to mature 18S rRNA in a late step of the maturation of 40S ribosomal subunits.</text>
</comment>
<evidence type="ECO:0000256" key="7">
    <source>
        <dbReference type="ARBA" id="ARBA00023274"/>
    </source>
</evidence>
<evidence type="ECO:0000256" key="2">
    <source>
        <dbReference type="ARBA" id="ARBA00006242"/>
    </source>
</evidence>
<dbReference type="AlphaFoldDB" id="A0A8H3AE40"/>
<dbReference type="GO" id="GO:0046872">
    <property type="term" value="F:metal ion binding"/>
    <property type="evidence" value="ECO:0007669"/>
    <property type="project" value="UniProtKB-KW"/>
</dbReference>
<feature type="domain" description="Hcy-binding" evidence="12">
    <location>
        <begin position="22"/>
        <end position="416"/>
    </location>
</feature>
<dbReference type="EMBL" id="CAJMWS010000318">
    <property type="protein sequence ID" value="CAE6416946.1"/>
    <property type="molecule type" value="Genomic_DNA"/>
</dbReference>
<dbReference type="SUPFAM" id="SSF52313">
    <property type="entry name" value="Ribosomal protein S2"/>
    <property type="match status" value="1"/>
</dbReference>
<evidence type="ECO:0000256" key="5">
    <source>
        <dbReference type="ARBA" id="ARBA00022679"/>
    </source>
</evidence>
<dbReference type="HAMAP" id="MF_03015">
    <property type="entry name" value="Ribosomal_S2_euk"/>
    <property type="match status" value="1"/>
</dbReference>
<comment type="caution">
    <text evidence="13">The sequence shown here is derived from an EMBL/GenBank/DDBJ whole genome shotgun (WGS) entry which is preliminary data.</text>
</comment>
<gene>
    <name evidence="8" type="primary">RPS0</name>
    <name evidence="13" type="ORF">RDB_LOCUS78458</name>
</gene>
<evidence type="ECO:0000256" key="3">
    <source>
        <dbReference type="ARBA" id="ARBA00022490"/>
    </source>
</evidence>
<organism evidence="13 14">
    <name type="scientific">Rhizoctonia solani</name>
    <dbReference type="NCBI Taxonomy" id="456999"/>
    <lineage>
        <taxon>Eukaryota</taxon>
        <taxon>Fungi</taxon>
        <taxon>Dikarya</taxon>
        <taxon>Basidiomycota</taxon>
        <taxon>Agaricomycotina</taxon>
        <taxon>Agaricomycetes</taxon>
        <taxon>Cantharellales</taxon>
        <taxon>Ceratobasidiaceae</taxon>
        <taxon>Rhizoctonia</taxon>
    </lineage>
</organism>
<evidence type="ECO:0000256" key="6">
    <source>
        <dbReference type="ARBA" id="ARBA00022980"/>
    </source>
</evidence>
<dbReference type="PROSITE" id="PS00962">
    <property type="entry name" value="RIBOSOMAL_S2_1"/>
    <property type="match status" value="1"/>
</dbReference>
<feature type="binding site" evidence="9">
    <location>
        <position position="401"/>
    </location>
    <ligand>
        <name>Zn(2+)</name>
        <dbReference type="ChEBI" id="CHEBI:29105"/>
    </ligand>
</feature>
<name>A0A8H3AE40_9AGAM</name>
<feature type="compositionally biased region" description="Polar residues" evidence="11">
    <location>
        <begin position="725"/>
        <end position="737"/>
    </location>
</feature>
<evidence type="ECO:0000313" key="14">
    <source>
        <dbReference type="Proteomes" id="UP000663846"/>
    </source>
</evidence>
<feature type="region of interest" description="Disordered" evidence="11">
    <location>
        <begin position="709"/>
        <end position="737"/>
    </location>
</feature>
<dbReference type="GO" id="GO:0032259">
    <property type="term" value="P:methylation"/>
    <property type="evidence" value="ECO:0007669"/>
    <property type="project" value="UniProtKB-KW"/>
</dbReference>
<comment type="subcellular location">
    <subcellularLocation>
        <location evidence="1 8">Cytoplasm</location>
    </subcellularLocation>
</comment>
<dbReference type="InterPro" id="IPR005707">
    <property type="entry name" value="Ribosomal_uS2_euk/arc"/>
</dbReference>
<reference evidence="13" key="1">
    <citation type="submission" date="2021-01" db="EMBL/GenBank/DDBJ databases">
        <authorList>
            <person name="Kaushik A."/>
        </authorList>
    </citation>
    <scope>NUCLEOTIDE SEQUENCE</scope>
    <source>
        <strain evidence="13">AG1-1C</strain>
    </source>
</reference>
<dbReference type="GO" id="GO:0008168">
    <property type="term" value="F:methyltransferase activity"/>
    <property type="evidence" value="ECO:0007669"/>
    <property type="project" value="UniProtKB-UniRule"/>
</dbReference>
<keyword evidence="3 8" id="KW-0963">Cytoplasm</keyword>
<dbReference type="Pfam" id="PF02574">
    <property type="entry name" value="S-methyl_trans"/>
    <property type="match status" value="1"/>
</dbReference>
<dbReference type="Gene3D" id="3.20.20.330">
    <property type="entry name" value="Homocysteine-binding-like domain"/>
    <property type="match status" value="1"/>
</dbReference>
<dbReference type="PROSITE" id="PS00963">
    <property type="entry name" value="RIBOSOMAL_S2_2"/>
    <property type="match status" value="1"/>
</dbReference>
<dbReference type="PANTHER" id="PTHR11489">
    <property type="entry name" value="40S RIBOSOMAL PROTEIN SA"/>
    <property type="match status" value="1"/>
</dbReference>
<feature type="binding site" evidence="9">
    <location>
        <position position="293"/>
    </location>
    <ligand>
        <name>Zn(2+)</name>
        <dbReference type="ChEBI" id="CHEBI:29105"/>
    </ligand>
</feature>
<dbReference type="GO" id="GO:0006412">
    <property type="term" value="P:translation"/>
    <property type="evidence" value="ECO:0007669"/>
    <property type="project" value="UniProtKB-UniRule"/>
</dbReference>
<comment type="similarity">
    <text evidence="2 8 10">Belongs to the universal ribosomal protein uS2 family.</text>
</comment>
<evidence type="ECO:0000256" key="11">
    <source>
        <dbReference type="SAM" id="MobiDB-lite"/>
    </source>
</evidence>
<keyword evidence="5 9" id="KW-0808">Transferase</keyword>
<keyword evidence="6 8" id="KW-0689">Ribosomal protein</keyword>
<dbReference type="PRINTS" id="PR00395">
    <property type="entry name" value="RIBOSOMALS2"/>
</dbReference>
<dbReference type="Proteomes" id="UP000663846">
    <property type="component" value="Unassembled WGS sequence"/>
</dbReference>
<feature type="region of interest" description="Disordered" evidence="11">
    <location>
        <begin position="659"/>
        <end position="691"/>
    </location>
</feature>
<dbReference type="FunFam" id="3.40.50.10490:FF:000010">
    <property type="entry name" value="40S ribosomal protein S0"/>
    <property type="match status" value="1"/>
</dbReference>
<dbReference type="PROSITE" id="PS50970">
    <property type="entry name" value="HCY"/>
    <property type="match status" value="1"/>
</dbReference>
<dbReference type="Gene3D" id="3.40.50.10490">
    <property type="entry name" value="Glucose-6-phosphate isomerase like protein, domain 1"/>
    <property type="match status" value="1"/>
</dbReference>
<dbReference type="GO" id="GO:0022627">
    <property type="term" value="C:cytosolic small ribosomal subunit"/>
    <property type="evidence" value="ECO:0007669"/>
    <property type="project" value="UniProtKB-UniRule"/>
</dbReference>
<feature type="compositionally biased region" description="Low complexity" evidence="11">
    <location>
        <begin position="670"/>
        <end position="679"/>
    </location>
</feature>
<evidence type="ECO:0000313" key="13">
    <source>
        <dbReference type="EMBL" id="CAE6416946.1"/>
    </source>
</evidence>
<evidence type="ECO:0000256" key="10">
    <source>
        <dbReference type="RuleBase" id="RU003631"/>
    </source>
</evidence>
<dbReference type="CDD" id="cd01425">
    <property type="entry name" value="RPS2"/>
    <property type="match status" value="1"/>
</dbReference>
<dbReference type="NCBIfam" id="TIGR01012">
    <property type="entry name" value="uS2_euk_arch"/>
    <property type="match status" value="1"/>
</dbReference>
<dbReference type="Pfam" id="PF00318">
    <property type="entry name" value="Ribosomal_S2"/>
    <property type="match status" value="2"/>
</dbReference>
<dbReference type="InterPro" id="IPR001865">
    <property type="entry name" value="Ribosomal_uS2"/>
</dbReference>
<dbReference type="InterPro" id="IPR023591">
    <property type="entry name" value="Ribosomal_uS2_flav_dom_sf"/>
</dbReference>
<keyword evidence="4 9" id="KW-0489">Methyltransferase</keyword>
<dbReference type="InterPro" id="IPR027498">
    <property type="entry name" value="Ribosomal_uS2_euk"/>
</dbReference>
<accession>A0A8H3AE40</accession>
<keyword evidence="9" id="KW-0862">Zinc</keyword>
<evidence type="ECO:0000256" key="1">
    <source>
        <dbReference type="ARBA" id="ARBA00004496"/>
    </source>
</evidence>
<feature type="binding site" evidence="9">
    <location>
        <position position="402"/>
    </location>
    <ligand>
        <name>Zn(2+)</name>
        <dbReference type="ChEBI" id="CHEBI:29105"/>
    </ligand>
</feature>
<keyword evidence="9" id="KW-0479">Metal-binding</keyword>
<proteinExistence type="inferred from homology"/>
<keyword evidence="7 8" id="KW-0687">Ribonucleoprotein</keyword>